<dbReference type="HOGENOM" id="CLU_036001_1_0_7"/>
<comment type="catalytic activity">
    <reaction evidence="5">
        <text>queuosine 5'-phosphate + H2O = queuine + D-ribose 5-phosphate</text>
        <dbReference type="Rhea" id="RHEA:75387"/>
        <dbReference type="ChEBI" id="CHEBI:15377"/>
        <dbReference type="ChEBI" id="CHEBI:17433"/>
        <dbReference type="ChEBI" id="CHEBI:78346"/>
        <dbReference type="ChEBI" id="CHEBI:194371"/>
    </reaction>
    <physiologicalReaction direction="left-to-right" evidence="5">
        <dbReference type="Rhea" id="RHEA:75388"/>
    </physiologicalReaction>
</comment>
<proteinExistence type="inferred from homology"/>
<evidence type="ECO:0000256" key="3">
    <source>
        <dbReference type="ARBA" id="ARBA00035306"/>
    </source>
</evidence>
<evidence type="ECO:0000256" key="1">
    <source>
        <dbReference type="ARBA" id="ARBA00022801"/>
    </source>
</evidence>
<accession>A0LF14</accession>
<protein>
    <recommendedName>
        <fullName evidence="3">Queuosine 5'-phosphate N-glycosylase/hydrolase</fullName>
    </recommendedName>
    <alternativeName>
        <fullName evidence="4">Queuosine-nucleotide N-glycosylase/hydrolase</fullName>
    </alternativeName>
</protein>
<sequence length="329" mass="37737">MENLHESPRAFPVLESIAPVVERSRWVTFHPASAELCIERWGHLLDSVPTWKQPWHFFDGGLETVRWVFVLDVLNHCFWPDENEPLWSVRYRGNEYSGYAGLAASLKRAMESGVPVTNASFLAGLSPGTLREILAGTGEIPLLEARLENLREAGRVLLARWEGDIVNLVASAGRSAVDVVKGVVDSFSSFRDECGYRGRPVYFWKRAQLFAADLHSAFDGRDWGAFEDIERLTAFADYKLPQVLRRFGLIVYHPELAERIERRERLPAGSEEEVEIRAATVWAVEALKKAFERRGAEPTSMRVDGWLWQLGQLEYFRKYPYHLCRTIYY</sequence>
<dbReference type="InParanoid" id="A0LF14"/>
<dbReference type="OrthoDB" id="145736at2"/>
<dbReference type="Pfam" id="PF10343">
    <property type="entry name" value="Q_salvage"/>
    <property type="match status" value="1"/>
</dbReference>
<dbReference type="GO" id="GO:0016787">
    <property type="term" value="F:hydrolase activity"/>
    <property type="evidence" value="ECO:0007669"/>
    <property type="project" value="UniProtKB-KW"/>
</dbReference>
<dbReference type="PANTHER" id="PTHR21314">
    <property type="entry name" value="QUEUOSINE 5'-PHOSPHATE N-GLYCOSYLASE_HYDROLASE-RELATED"/>
    <property type="match status" value="1"/>
</dbReference>
<dbReference type="AlphaFoldDB" id="A0LF14"/>
<dbReference type="EMBL" id="CP000478">
    <property type="protein sequence ID" value="ABK16016.1"/>
    <property type="molecule type" value="Genomic_DNA"/>
</dbReference>
<dbReference type="Proteomes" id="UP000001784">
    <property type="component" value="Chromosome"/>
</dbReference>
<dbReference type="STRING" id="335543.Sfum_0315"/>
<evidence type="ECO:0000256" key="2">
    <source>
        <dbReference type="ARBA" id="ARBA00035119"/>
    </source>
</evidence>
<reference evidence="6 7" key="1">
    <citation type="submission" date="2006-10" db="EMBL/GenBank/DDBJ databases">
        <title>Complete sequence of Syntrophobacter fumaroxidans MPOB.</title>
        <authorList>
            <consortium name="US DOE Joint Genome Institute"/>
            <person name="Copeland A."/>
            <person name="Lucas S."/>
            <person name="Lapidus A."/>
            <person name="Barry K."/>
            <person name="Detter J.C."/>
            <person name="Glavina del Rio T."/>
            <person name="Hammon N."/>
            <person name="Israni S."/>
            <person name="Pitluck S."/>
            <person name="Goltsman E.G."/>
            <person name="Martinez M."/>
            <person name="Schmutz J."/>
            <person name="Larimer F."/>
            <person name="Land M."/>
            <person name="Hauser L."/>
            <person name="Kyrpides N."/>
            <person name="Kim E."/>
            <person name="Boone D.R."/>
            <person name="Brockman F."/>
            <person name="Culley D."/>
            <person name="Ferry J."/>
            <person name="Gunsalus R."/>
            <person name="McInerney M.J."/>
            <person name="Morrison M."/>
            <person name="Plugge C."/>
            <person name="Rohlin L."/>
            <person name="Scholten J."/>
            <person name="Sieber J."/>
            <person name="Stams A.J.M."/>
            <person name="Worm P."/>
            <person name="Henstra A.M."/>
            <person name="Richardson P."/>
        </authorList>
    </citation>
    <scope>NUCLEOTIDE SEQUENCE [LARGE SCALE GENOMIC DNA]</scope>
    <source>
        <strain evidence="7">DSM 10017 / MPOB</strain>
    </source>
</reference>
<dbReference type="KEGG" id="sfu:Sfum_0315"/>
<dbReference type="RefSeq" id="WP_011697189.1">
    <property type="nucleotide sequence ID" value="NC_008554.1"/>
</dbReference>
<evidence type="ECO:0000313" key="7">
    <source>
        <dbReference type="Proteomes" id="UP000001784"/>
    </source>
</evidence>
<organism evidence="6 7">
    <name type="scientific">Syntrophobacter fumaroxidans (strain DSM 10017 / MPOB)</name>
    <dbReference type="NCBI Taxonomy" id="335543"/>
    <lineage>
        <taxon>Bacteria</taxon>
        <taxon>Pseudomonadati</taxon>
        <taxon>Thermodesulfobacteriota</taxon>
        <taxon>Syntrophobacteria</taxon>
        <taxon>Syntrophobacterales</taxon>
        <taxon>Syntrophobacteraceae</taxon>
        <taxon>Syntrophobacter</taxon>
    </lineage>
</organism>
<comment type="similarity">
    <text evidence="2">Belongs to the QNG1 protein family.</text>
</comment>
<evidence type="ECO:0000313" key="6">
    <source>
        <dbReference type="EMBL" id="ABK16016.1"/>
    </source>
</evidence>
<dbReference type="eggNOG" id="ENOG502ZJ84">
    <property type="taxonomic scope" value="Bacteria"/>
</dbReference>
<keyword evidence="1" id="KW-0378">Hydrolase</keyword>
<keyword evidence="7" id="KW-1185">Reference proteome</keyword>
<dbReference type="PANTHER" id="PTHR21314:SF0">
    <property type="entry name" value="QUEUOSINE 5'-PHOSPHATE N-GLYCOSYLASE_HYDROLASE"/>
    <property type="match status" value="1"/>
</dbReference>
<evidence type="ECO:0000256" key="4">
    <source>
        <dbReference type="ARBA" id="ARBA00035393"/>
    </source>
</evidence>
<gene>
    <name evidence="6" type="ordered locus">Sfum_0315</name>
</gene>
<dbReference type="InterPro" id="IPR019438">
    <property type="entry name" value="Q_salvage"/>
</dbReference>
<evidence type="ECO:0000256" key="5">
    <source>
        <dbReference type="ARBA" id="ARBA00048204"/>
    </source>
</evidence>
<dbReference type="GO" id="GO:0006400">
    <property type="term" value="P:tRNA modification"/>
    <property type="evidence" value="ECO:0007669"/>
    <property type="project" value="TreeGrafter"/>
</dbReference>
<name>A0LF14_SYNFM</name>